<dbReference type="InterPro" id="IPR015854">
    <property type="entry name" value="ABC_transpr_LolD-like"/>
</dbReference>
<name>A0A918XAR4_9ACTN</name>
<accession>A0A918XAR4</accession>
<evidence type="ECO:0000256" key="1">
    <source>
        <dbReference type="ARBA" id="ARBA00022448"/>
    </source>
</evidence>
<dbReference type="PANTHER" id="PTHR24220:SF685">
    <property type="entry name" value="ABC TRANSPORTER RELATED"/>
    <property type="match status" value="1"/>
</dbReference>
<dbReference type="FunFam" id="3.40.50.300:FF:000032">
    <property type="entry name" value="Export ABC transporter ATP-binding protein"/>
    <property type="match status" value="1"/>
</dbReference>
<evidence type="ECO:0000256" key="3">
    <source>
        <dbReference type="ARBA" id="ARBA00022840"/>
    </source>
</evidence>
<protein>
    <submittedName>
        <fullName evidence="5">ABC transporter</fullName>
    </submittedName>
</protein>
<keyword evidence="3" id="KW-0067">ATP-binding</keyword>
<dbReference type="PROSITE" id="PS50893">
    <property type="entry name" value="ABC_TRANSPORTER_2"/>
    <property type="match status" value="1"/>
</dbReference>
<dbReference type="EMBL" id="BMXL01000005">
    <property type="protein sequence ID" value="GHD21883.1"/>
    <property type="molecule type" value="Genomic_DNA"/>
</dbReference>
<feature type="domain" description="ABC transporter" evidence="4">
    <location>
        <begin position="1"/>
        <end position="203"/>
    </location>
</feature>
<keyword evidence="6" id="KW-1185">Reference proteome</keyword>
<dbReference type="PANTHER" id="PTHR24220">
    <property type="entry name" value="IMPORT ATP-BINDING PROTEIN"/>
    <property type="match status" value="1"/>
</dbReference>
<keyword evidence="2" id="KW-0547">Nucleotide-binding</keyword>
<dbReference type="GO" id="GO:0098796">
    <property type="term" value="C:membrane protein complex"/>
    <property type="evidence" value="ECO:0007669"/>
    <property type="project" value="UniProtKB-ARBA"/>
</dbReference>
<dbReference type="PROSITE" id="PS00211">
    <property type="entry name" value="ABC_TRANSPORTER_1"/>
    <property type="match status" value="1"/>
</dbReference>
<dbReference type="Proteomes" id="UP000654947">
    <property type="component" value="Unassembled WGS sequence"/>
</dbReference>
<dbReference type="InterPro" id="IPR027417">
    <property type="entry name" value="P-loop_NTPase"/>
</dbReference>
<evidence type="ECO:0000313" key="5">
    <source>
        <dbReference type="EMBL" id="GHD21883.1"/>
    </source>
</evidence>
<evidence type="ECO:0000256" key="2">
    <source>
        <dbReference type="ARBA" id="ARBA00022741"/>
    </source>
</evidence>
<dbReference type="GO" id="GO:0022857">
    <property type="term" value="F:transmembrane transporter activity"/>
    <property type="evidence" value="ECO:0007669"/>
    <property type="project" value="TreeGrafter"/>
</dbReference>
<dbReference type="GO" id="GO:0005886">
    <property type="term" value="C:plasma membrane"/>
    <property type="evidence" value="ECO:0007669"/>
    <property type="project" value="TreeGrafter"/>
</dbReference>
<sequence length="203" mass="21774">MGPSGSGKSTFLHCAAGLDRPTSGEVWLGETELSGLSENRLTRLRRERVGFVFQAYNLLSALTVQDNITMPLRLSGTPVDQEWAEHVVERVGLAERLHHRPAELSGGQQQRAAIARALITRPELVLADEPTGALDSRSGAQVLSLLQESAENLGRTVLMVTHDPVAASYAQNVLFLADGELVDAIEAPTPAVVSERMSGIGGR</sequence>
<dbReference type="Pfam" id="PF00005">
    <property type="entry name" value="ABC_tran"/>
    <property type="match status" value="1"/>
</dbReference>
<keyword evidence="1" id="KW-0813">Transport</keyword>
<dbReference type="InterPro" id="IPR017911">
    <property type="entry name" value="MacB-like_ATP-bd"/>
</dbReference>
<dbReference type="InterPro" id="IPR003593">
    <property type="entry name" value="AAA+_ATPase"/>
</dbReference>
<proteinExistence type="predicted"/>
<dbReference type="Gene3D" id="3.40.50.300">
    <property type="entry name" value="P-loop containing nucleotide triphosphate hydrolases"/>
    <property type="match status" value="1"/>
</dbReference>
<organism evidence="5 6">
    <name type="scientific">Nocardiopsis kunsanensis</name>
    <dbReference type="NCBI Taxonomy" id="141693"/>
    <lineage>
        <taxon>Bacteria</taxon>
        <taxon>Bacillati</taxon>
        <taxon>Actinomycetota</taxon>
        <taxon>Actinomycetes</taxon>
        <taxon>Streptosporangiales</taxon>
        <taxon>Nocardiopsidaceae</taxon>
        <taxon>Nocardiopsis</taxon>
    </lineage>
</organism>
<comment type="caution">
    <text evidence="5">The sequence shown here is derived from an EMBL/GenBank/DDBJ whole genome shotgun (WGS) entry which is preliminary data.</text>
</comment>
<evidence type="ECO:0000313" key="6">
    <source>
        <dbReference type="Proteomes" id="UP000654947"/>
    </source>
</evidence>
<dbReference type="GO" id="GO:0016887">
    <property type="term" value="F:ATP hydrolysis activity"/>
    <property type="evidence" value="ECO:0007669"/>
    <property type="project" value="InterPro"/>
</dbReference>
<dbReference type="InterPro" id="IPR017871">
    <property type="entry name" value="ABC_transporter-like_CS"/>
</dbReference>
<reference evidence="5 6" key="1">
    <citation type="journal article" date="2014" name="Int. J. Syst. Evol. Microbiol.">
        <title>Complete genome sequence of Corynebacterium casei LMG S-19264T (=DSM 44701T), isolated from a smear-ripened cheese.</title>
        <authorList>
            <consortium name="US DOE Joint Genome Institute (JGI-PGF)"/>
            <person name="Walter F."/>
            <person name="Albersmeier A."/>
            <person name="Kalinowski J."/>
            <person name="Ruckert C."/>
        </authorList>
    </citation>
    <scope>NUCLEOTIDE SEQUENCE [LARGE SCALE GENOMIC DNA]</scope>
    <source>
        <strain evidence="5 6">KCTC 19473</strain>
    </source>
</reference>
<dbReference type="GO" id="GO:0005524">
    <property type="term" value="F:ATP binding"/>
    <property type="evidence" value="ECO:0007669"/>
    <property type="project" value="UniProtKB-KW"/>
</dbReference>
<dbReference type="InterPro" id="IPR003439">
    <property type="entry name" value="ABC_transporter-like_ATP-bd"/>
</dbReference>
<dbReference type="SMART" id="SM00382">
    <property type="entry name" value="AAA"/>
    <property type="match status" value="1"/>
</dbReference>
<evidence type="ECO:0000259" key="4">
    <source>
        <dbReference type="PROSITE" id="PS50893"/>
    </source>
</evidence>
<dbReference type="CDD" id="cd03255">
    <property type="entry name" value="ABC_MJ0796_LolCDE_FtsE"/>
    <property type="match status" value="1"/>
</dbReference>
<dbReference type="SUPFAM" id="SSF52540">
    <property type="entry name" value="P-loop containing nucleoside triphosphate hydrolases"/>
    <property type="match status" value="1"/>
</dbReference>
<gene>
    <name evidence="5" type="ORF">GCM10007147_15810</name>
</gene>
<dbReference type="AlphaFoldDB" id="A0A918XAR4"/>